<reference evidence="2" key="1">
    <citation type="journal article" date="2019" name="Int. J. Syst. Evol. Microbiol.">
        <title>The Global Catalogue of Microorganisms (GCM) 10K type strain sequencing project: providing services to taxonomists for standard genome sequencing and annotation.</title>
        <authorList>
            <consortium name="The Broad Institute Genomics Platform"/>
            <consortium name="The Broad Institute Genome Sequencing Center for Infectious Disease"/>
            <person name="Wu L."/>
            <person name="Ma J."/>
        </authorList>
    </citation>
    <scope>NUCLEOTIDE SEQUENCE [LARGE SCALE GENOMIC DNA]</scope>
    <source>
        <strain evidence="2">JCM 17695</strain>
    </source>
</reference>
<protein>
    <submittedName>
        <fullName evidence="1">Uncharacterized protein</fullName>
    </submittedName>
</protein>
<dbReference type="EMBL" id="JBHTEY010000004">
    <property type="protein sequence ID" value="MFC7616615.1"/>
    <property type="molecule type" value="Genomic_DNA"/>
</dbReference>
<accession>A0ABW2TUE0</accession>
<sequence length="102" mass="10307">MREASPVTLVVVATEPAEVFGLVRLVVAETRAHLRAAFPPASLPTLRIVLDETGAIAAAAGVDAVGDSTEVAIRVAGGRVALRSSGLAACAAAALHEPNAQR</sequence>
<evidence type="ECO:0000313" key="1">
    <source>
        <dbReference type="EMBL" id="MFC7616615.1"/>
    </source>
</evidence>
<organism evidence="1 2">
    <name type="scientific">Actinokineospora soli</name>
    <dbReference type="NCBI Taxonomy" id="1048753"/>
    <lineage>
        <taxon>Bacteria</taxon>
        <taxon>Bacillati</taxon>
        <taxon>Actinomycetota</taxon>
        <taxon>Actinomycetes</taxon>
        <taxon>Pseudonocardiales</taxon>
        <taxon>Pseudonocardiaceae</taxon>
        <taxon>Actinokineospora</taxon>
    </lineage>
</organism>
<comment type="caution">
    <text evidence="1">The sequence shown here is derived from an EMBL/GenBank/DDBJ whole genome shotgun (WGS) entry which is preliminary data.</text>
</comment>
<dbReference type="Proteomes" id="UP001596512">
    <property type="component" value="Unassembled WGS sequence"/>
</dbReference>
<evidence type="ECO:0000313" key="2">
    <source>
        <dbReference type="Proteomes" id="UP001596512"/>
    </source>
</evidence>
<name>A0ABW2TUE0_9PSEU</name>
<gene>
    <name evidence="1" type="ORF">ACFQV2_27300</name>
</gene>
<proteinExistence type="predicted"/>
<keyword evidence="2" id="KW-1185">Reference proteome</keyword>